<dbReference type="Gene3D" id="2.30.29.90">
    <property type="match status" value="1"/>
</dbReference>
<evidence type="ECO:0000259" key="2">
    <source>
        <dbReference type="SMART" id="SM01313"/>
    </source>
</evidence>
<keyword evidence="4" id="KW-1185">Reference proteome</keyword>
<dbReference type="PANTHER" id="PTHR16092">
    <property type="entry name" value="SEC3/SYNTAXIN-RELATED"/>
    <property type="match status" value="1"/>
</dbReference>
<sequence length="972" mass="109036">MPSVPKLPALIVAAQTALPNDEKCIAAVSVYKLETTPIDSTNSSLGGFSRAKKAGKDKLRCLAVCERTKSRRRRIVKLSDPCQKSLTIIRSWKLEELQRIDGMENGNDSNLCFTMTFGEKIFAFESKYATDRAKFLWTVIESYAALKGKPPKLENLALTKLEEASREVNSNTQPNTPLTNSQRSASEPDLGEKSTGMSSSDVHSPTYSQQTVESSDSSAWRSSPVALDKKISGNQSTVKTTPVAEDSKGVVSPLAGKNDFHFSEEEVADILLLLDDVDLTNFEPSVLTEKIREDSKALEDATLSSLLKGSSNKSNVLESFESLLMYVKALEDWFNTTDERLQPVFAEASVLHQFIAEMDILNSNLLNLKSQIEQLVNTVFISKNEETILKSPSFTDDKFIIEQLTPAVRILAEKLHDQKGIDALSGMRAVSEGKKKLDEIRCLVCKNLVDCLVVKAKNVLNRGALNRRVILGSGLGSDVLRSFSAGLCCIARLDESEWKKFTEKFAQIAKDSSVVARECPETFRSTVNSVDQTENPVSNLQRQLRRGFLAVGTSLCSEYHCIYSLFYESCVYLDSDTNKVVSKIIEQECQNLSEAVVEFVDYSIYYNITNATMSEWKGLEWILYLAAFAELYFLSVAICSYSDFTCLQSAFEDSEKSDSRQVSNQRHEIQENIETDTEVEELDRPLNLFPVDEESDSTTANDEIDPSASQSYVDTMGFLHRFVDNLSLLCKKSFETEGARFRKQCLTDISKRDYLESKELDGCLKNLESLIDSIHASCQLIDSCYLSFASRTLHSAAQKALQETRETVRNYTSQVFHSILSLTGSGGRQIIDSVTLVLLQRISKRVQLMNEELILDQVRDFINQTEELKAKYASQLVYRHLEKLSDAAVKGSLSNCSLLEEPVGKIATRLYRTMCREIVDISLRDEIWSELKSNVNNFLKEIANILGTKGNQKAAQDLLQWRRQLQSEMNTL</sequence>
<dbReference type="Proteomes" id="UP001300502">
    <property type="component" value="Unassembled WGS sequence"/>
</dbReference>
<feature type="domain" description="Exocyst complex component Sec3 PIP2-binding N-terminal" evidence="2">
    <location>
        <begin position="55"/>
        <end position="143"/>
    </location>
</feature>
<feature type="compositionally biased region" description="Polar residues" evidence="1">
    <location>
        <begin position="195"/>
        <end position="221"/>
    </location>
</feature>
<dbReference type="InterPro" id="IPR028258">
    <property type="entry name" value="Sec3-PIP2_bind"/>
</dbReference>
<name>A0AAV9IKF3_9RHOD</name>
<protein>
    <recommendedName>
        <fullName evidence="2">Exocyst complex component Sec3 PIP2-binding N-terminal domain-containing protein</fullName>
    </recommendedName>
</protein>
<comment type="caution">
    <text evidence="3">The sequence shown here is derived from an EMBL/GenBank/DDBJ whole genome shotgun (WGS) entry which is preliminary data.</text>
</comment>
<dbReference type="GO" id="GO:0006893">
    <property type="term" value="P:Golgi to plasma membrane transport"/>
    <property type="evidence" value="ECO:0007669"/>
    <property type="project" value="TreeGrafter"/>
</dbReference>
<evidence type="ECO:0000313" key="4">
    <source>
        <dbReference type="Proteomes" id="UP001300502"/>
    </source>
</evidence>
<dbReference type="Pfam" id="PF15277">
    <property type="entry name" value="Sec3-PIP2_bind"/>
    <property type="match status" value="1"/>
</dbReference>
<dbReference type="GO" id="GO:0005886">
    <property type="term" value="C:plasma membrane"/>
    <property type="evidence" value="ECO:0007669"/>
    <property type="project" value="TreeGrafter"/>
</dbReference>
<dbReference type="GO" id="GO:0006887">
    <property type="term" value="P:exocytosis"/>
    <property type="evidence" value="ECO:0007669"/>
    <property type="project" value="TreeGrafter"/>
</dbReference>
<dbReference type="SMART" id="SM01313">
    <property type="entry name" value="Sec3-PIP2_bind"/>
    <property type="match status" value="1"/>
</dbReference>
<dbReference type="GO" id="GO:0000145">
    <property type="term" value="C:exocyst"/>
    <property type="evidence" value="ECO:0007669"/>
    <property type="project" value="TreeGrafter"/>
</dbReference>
<dbReference type="EMBL" id="JANCYU010000055">
    <property type="protein sequence ID" value="KAK4527744.1"/>
    <property type="molecule type" value="Genomic_DNA"/>
</dbReference>
<evidence type="ECO:0000256" key="1">
    <source>
        <dbReference type="SAM" id="MobiDB-lite"/>
    </source>
</evidence>
<proteinExistence type="predicted"/>
<reference evidence="3 4" key="1">
    <citation type="submission" date="2022-07" db="EMBL/GenBank/DDBJ databases">
        <title>Genome-wide signatures of adaptation to extreme environments.</title>
        <authorList>
            <person name="Cho C.H."/>
            <person name="Yoon H.S."/>
        </authorList>
    </citation>
    <scope>NUCLEOTIDE SEQUENCE [LARGE SCALE GENOMIC DNA]</scope>
    <source>
        <strain evidence="3 4">108.79 E11</strain>
    </source>
</reference>
<accession>A0AAV9IKF3</accession>
<dbReference type="GO" id="GO:0005546">
    <property type="term" value="F:phosphatidylinositol-4,5-bisphosphate binding"/>
    <property type="evidence" value="ECO:0007669"/>
    <property type="project" value="TreeGrafter"/>
</dbReference>
<gene>
    <name evidence="3" type="ORF">GAYE_SCF43G5671</name>
</gene>
<organism evidence="3 4">
    <name type="scientific">Galdieria yellowstonensis</name>
    <dbReference type="NCBI Taxonomy" id="3028027"/>
    <lineage>
        <taxon>Eukaryota</taxon>
        <taxon>Rhodophyta</taxon>
        <taxon>Bangiophyceae</taxon>
        <taxon>Galdieriales</taxon>
        <taxon>Galdieriaceae</taxon>
        <taxon>Galdieria</taxon>
    </lineage>
</organism>
<dbReference type="AlphaFoldDB" id="A0AAV9IKF3"/>
<dbReference type="PANTHER" id="PTHR16092:SF14">
    <property type="entry name" value="EXOCYST COMPLEX COMPONENT 1 ISOFORM X1"/>
    <property type="match status" value="1"/>
</dbReference>
<feature type="region of interest" description="Disordered" evidence="1">
    <location>
        <begin position="164"/>
        <end position="221"/>
    </location>
</feature>
<feature type="compositionally biased region" description="Polar residues" evidence="1">
    <location>
        <begin position="167"/>
        <end position="185"/>
    </location>
</feature>
<evidence type="ECO:0000313" key="3">
    <source>
        <dbReference type="EMBL" id="KAK4527744.1"/>
    </source>
</evidence>